<feature type="compositionally biased region" description="Polar residues" evidence="2">
    <location>
        <begin position="1882"/>
        <end position="1899"/>
    </location>
</feature>
<proteinExistence type="predicted"/>
<dbReference type="SMART" id="SM00573">
    <property type="entry name" value="HSA"/>
    <property type="match status" value="1"/>
</dbReference>
<feature type="region of interest" description="Disordered" evidence="2">
    <location>
        <begin position="1824"/>
        <end position="1845"/>
    </location>
</feature>
<feature type="region of interest" description="Disordered" evidence="2">
    <location>
        <begin position="1586"/>
        <end position="1653"/>
    </location>
</feature>
<feature type="compositionally biased region" description="Polar residues" evidence="2">
    <location>
        <begin position="1733"/>
        <end position="1745"/>
    </location>
</feature>
<feature type="compositionally biased region" description="Polar residues" evidence="2">
    <location>
        <begin position="1561"/>
        <end position="1573"/>
    </location>
</feature>
<dbReference type="InterPro" id="IPR044798">
    <property type="entry name" value="EAF1A/B"/>
</dbReference>
<dbReference type="GO" id="GO:0035267">
    <property type="term" value="C:NuA4 histone acetyltransferase complex"/>
    <property type="evidence" value="ECO:0007669"/>
    <property type="project" value="InterPro"/>
</dbReference>
<feature type="compositionally biased region" description="Low complexity" evidence="2">
    <location>
        <begin position="1166"/>
        <end position="1178"/>
    </location>
</feature>
<dbReference type="Pfam" id="PF07529">
    <property type="entry name" value="HSA"/>
    <property type="match status" value="1"/>
</dbReference>
<dbReference type="Proteomes" id="UP000604825">
    <property type="component" value="Unassembled WGS sequence"/>
</dbReference>
<organism evidence="5 6">
    <name type="scientific">Miscanthus lutarioriparius</name>
    <dbReference type="NCBI Taxonomy" id="422564"/>
    <lineage>
        <taxon>Eukaryota</taxon>
        <taxon>Viridiplantae</taxon>
        <taxon>Streptophyta</taxon>
        <taxon>Embryophyta</taxon>
        <taxon>Tracheophyta</taxon>
        <taxon>Spermatophyta</taxon>
        <taxon>Magnoliopsida</taxon>
        <taxon>Liliopsida</taxon>
        <taxon>Poales</taxon>
        <taxon>Poaceae</taxon>
        <taxon>PACMAD clade</taxon>
        <taxon>Panicoideae</taxon>
        <taxon>Andropogonodae</taxon>
        <taxon>Andropogoneae</taxon>
        <taxon>Saccharinae</taxon>
        <taxon>Miscanthus</taxon>
    </lineage>
</organism>
<evidence type="ECO:0000259" key="3">
    <source>
        <dbReference type="PROSITE" id="PS50090"/>
    </source>
</evidence>
<feature type="region of interest" description="Disordered" evidence="2">
    <location>
        <begin position="915"/>
        <end position="944"/>
    </location>
</feature>
<feature type="region of interest" description="Disordered" evidence="2">
    <location>
        <begin position="1872"/>
        <end position="1914"/>
    </location>
</feature>
<feature type="compositionally biased region" description="Polar residues" evidence="2">
    <location>
        <begin position="216"/>
        <end position="228"/>
    </location>
</feature>
<evidence type="ECO:0008006" key="7">
    <source>
        <dbReference type="Google" id="ProtNLM"/>
    </source>
</evidence>
<feature type="compositionally biased region" description="Polar residues" evidence="2">
    <location>
        <begin position="1701"/>
        <end position="1722"/>
    </location>
</feature>
<dbReference type="OrthoDB" id="372624at2759"/>
<dbReference type="Gene3D" id="1.10.10.60">
    <property type="entry name" value="Homeodomain-like"/>
    <property type="match status" value="1"/>
</dbReference>
<sequence length="1914" mass="208311">MHRLLLAAPSPLENRDACFCFSSMVNAEPCSMGGIMDYGVGIGTKSSPRSMAIEKAQEELRQESDVRDERRRELEFLEKGGNPLDFNFVHLETVSVHSASLTNQIEAQTVISDAKRSFSASPLGDSVESTDKPGGSLCREINTADNLMLLGGGNNDIAEEKVVKRGTKRLNAAQPKQSLPSDGHKNAKKPAASGLSRLGVKSQAYVRRNRSKPSRESGNVTSIRSSTIPAKVYEPKDDKVVAQKNNTGDDGVLSVSSVKQSGSNHDNAPKNTSSDDQAAMELDGIQTILESECVVNDEVNEAGNNSKAKDLSSNDANHDHLLVGCDEIAAEVASAETPDTNLKVVIRPCYSSASTYDEKESCAVDEKADDGHLDECMAHIHEGELDNNRTVPACVVEASISHKDVVGPSCEGTVNIIDEHADGDINLVAGKIDSHEDLDNSRHSNMVLKGSGISVDFSRPTSLKESSDLVQPEASNIPSVKDEMEVCNSAIVAQKDTECLSSGRSMNIEEGPVLVRKNSYVGNSNSAHPISVGIKLPDALSSPKNDESNVESEIKKSEENLNKMEKKAYEDSILKNARVIEVNIKKSGQRSPCNIALEKRRKSHWDFVLEEMAWMANDFMQERLWKNVAAAQLCHWIASDGRAKFEEASILKKQKAVIKIIAKAIMSFWRSAEALQTADRTAKMMQHNSTMLEETDPSGIKAGKEQGHNSLEAKESSQQRSQIHDYAVRFLEYNSRTSDFHVLPEAPPTPDRLNDFGILKVSDHLSEESLFYTVAPGAVLAYRESLESLFVYHKEAGNAELNDDYEASVCDSVADLPQEKNAYEEDEGETCTYLSPKAYDGGFVSNMVHKKKHVMPQRISIARPYEIGTYVPYEPCIESKSRNQPLLSNGKRPTSFLAIPPKRTRTAARQRVVSPFHAGASGPPQVTSKTDVSSGDTNSYQEDQSSLHGVSLAWRNTDFESTVDSDRQLPYDAGEMCTKAIKKKKMKNSGYKIAQNAANSYVPTSIKLQGRTYDPRMQVDLVNKYEQKEYLKKRADVHQYDSNGNSVAYGGQHASKKLKMGKQGIDISQEASPVASQMSNMANPARFIKFIANRDRGRKCKALKMTSSGGWSSFEDQALVVLVHDMGENWELVSDAINSIVQFKCVHRQPKECKERHKVLVDRSSGDCGDSADDSGSSQHYHNTLPGIPKGSARQLFERLQGPFDEENLKAHFEKIIVLMQQGHARHRQGNRQELKPIMQPHGSHVIALSQACLNKISGGTLTPLDLCDVTSPNLDSITPGSVYPGSHTNGITLPNHQGSVGPSTPTSNLNSRLPGSPAMVLGSNSPSPSTLNSPRDAQKYGVPRPTSLQGDEQPKIQYNQMVNGRNLHQPGVSAPGTIPSGVDCGAGARMMPSAPRTGMVAGLNQGMPGARAGFPRISSPAMLNAVPSGNLLPNSEQGVLSAVSVHPGAISGSGNSISRPRDPMQTFRPGQGMEEHRQMSEFDMPVSQGSGQATVQFSSMNPSLSSSSPVQQPQRPHQMSQSLHMFGNPHHSQIQGTNSSSQQQAYAVHLAKERQMQHMAPQQHSDLSGASAVPNVQNSTQILQQNQASSANPVPYSKPQHQRQQAAQNLPDSSSSPNQPATTTQQKQKKQQGQQQSRQNQSQRNHGSQQAKLMKSLGRGNMMPQTPIDSTPSNAACTLSKNHVSEKLVQHGQGLFPANTAPTPSMPQPGNQPRLVTSLPQSPKVADLGNQGLMQGSSSQTLLALQQPPHHSKSPLTTQLQQRQINPSQNSIERAMGQQNRQMNFDCRIDLHVGQVRHNQMVTTSMPQSADSCSPVLASVNQQKREASLNQTSATSSSNLLSSPQDTSFGYETLLPSSSQDMLQRQVSGGFPIQAHGVGGQWNQQAREQLQSQHQQRPVVQGSVYAPPNSGPG</sequence>
<feature type="domain" description="Myb-like" evidence="3">
    <location>
        <begin position="1109"/>
        <end position="1161"/>
    </location>
</feature>
<feature type="region of interest" description="Disordered" evidence="2">
    <location>
        <begin position="1452"/>
        <end position="1547"/>
    </location>
</feature>
<feature type="region of interest" description="Disordered" evidence="2">
    <location>
        <begin position="169"/>
        <end position="275"/>
    </location>
</feature>
<dbReference type="PROSITE" id="PS50090">
    <property type="entry name" value="MYB_LIKE"/>
    <property type="match status" value="1"/>
</dbReference>
<feature type="compositionally biased region" description="Polar residues" evidence="2">
    <location>
        <begin position="1603"/>
        <end position="1625"/>
    </location>
</feature>
<feature type="region of interest" description="Disordered" evidence="2">
    <location>
        <begin position="1554"/>
        <end position="1573"/>
    </location>
</feature>
<evidence type="ECO:0000259" key="4">
    <source>
        <dbReference type="PROSITE" id="PS51204"/>
    </source>
</evidence>
<dbReference type="InterPro" id="IPR014012">
    <property type="entry name" value="HSA_dom"/>
</dbReference>
<feature type="compositionally biased region" description="Low complexity" evidence="2">
    <location>
        <begin position="1497"/>
        <end position="1519"/>
    </location>
</feature>
<dbReference type="InterPro" id="IPR001005">
    <property type="entry name" value="SANT/Myb"/>
</dbReference>
<feature type="compositionally biased region" description="Low complexity" evidence="2">
    <location>
        <begin position="1324"/>
        <end position="1335"/>
    </location>
</feature>
<dbReference type="GO" id="GO:0006325">
    <property type="term" value="P:chromatin organization"/>
    <property type="evidence" value="ECO:0007669"/>
    <property type="project" value="UniProtKB-KW"/>
</dbReference>
<feature type="compositionally biased region" description="Polar residues" evidence="2">
    <location>
        <begin position="1755"/>
        <end position="1767"/>
    </location>
</feature>
<protein>
    <recommendedName>
        <fullName evidence="7">Chromatin modification-related protein EAF1 B</fullName>
    </recommendedName>
</protein>
<feature type="compositionally biased region" description="Polar residues" evidence="2">
    <location>
        <begin position="243"/>
        <end position="275"/>
    </location>
</feature>
<feature type="compositionally biased region" description="Low complexity" evidence="2">
    <location>
        <begin position="1829"/>
        <end position="1845"/>
    </location>
</feature>
<dbReference type="Pfam" id="PF13921">
    <property type="entry name" value="Myb_DNA-bind_6"/>
    <property type="match status" value="1"/>
</dbReference>
<feature type="region of interest" description="Disordered" evidence="2">
    <location>
        <begin position="116"/>
        <end position="136"/>
    </location>
</feature>
<comment type="caution">
    <text evidence="5">The sequence shown here is derived from an EMBL/GenBank/DDBJ whole genome shotgun (WGS) entry which is preliminary data.</text>
</comment>
<evidence type="ECO:0000313" key="6">
    <source>
        <dbReference type="Proteomes" id="UP000604825"/>
    </source>
</evidence>
<evidence type="ECO:0000313" key="5">
    <source>
        <dbReference type="EMBL" id="CAD6270974.1"/>
    </source>
</evidence>
<name>A0A811RMC9_9POAL</name>
<gene>
    <name evidence="5" type="ORF">NCGR_LOCUS54261</name>
</gene>
<feature type="region of interest" description="Disordered" evidence="2">
    <location>
        <begin position="1279"/>
        <end position="1352"/>
    </location>
</feature>
<accession>A0A811RMC9</accession>
<feature type="region of interest" description="Disordered" evidence="2">
    <location>
        <begin position="1695"/>
        <end position="1767"/>
    </location>
</feature>
<feature type="compositionally biased region" description="Polar residues" evidence="2">
    <location>
        <begin position="924"/>
        <end position="944"/>
    </location>
</feature>
<feature type="compositionally biased region" description="Polar residues" evidence="2">
    <location>
        <begin position="1531"/>
        <end position="1546"/>
    </location>
</feature>
<feature type="domain" description="HSA" evidence="4">
    <location>
        <begin position="592"/>
        <end position="663"/>
    </location>
</feature>
<feature type="region of interest" description="Disordered" evidence="2">
    <location>
        <begin position="1163"/>
        <end position="1190"/>
    </location>
</feature>
<keyword evidence="6" id="KW-1185">Reference proteome</keyword>
<dbReference type="PANTHER" id="PTHR46774">
    <property type="entry name" value="CHROMATIN MODIFICATION-RELATED PROTEIN EAF1 A-RELATED"/>
    <property type="match status" value="1"/>
</dbReference>
<keyword evidence="1" id="KW-0156">Chromatin regulator</keyword>
<dbReference type="SMART" id="SM00717">
    <property type="entry name" value="SANT"/>
    <property type="match status" value="1"/>
</dbReference>
<evidence type="ECO:0000256" key="1">
    <source>
        <dbReference type="ARBA" id="ARBA00022853"/>
    </source>
</evidence>
<dbReference type="EMBL" id="CAJGYO010000016">
    <property type="protein sequence ID" value="CAD6270974.1"/>
    <property type="molecule type" value="Genomic_DNA"/>
</dbReference>
<evidence type="ECO:0000256" key="2">
    <source>
        <dbReference type="SAM" id="MobiDB-lite"/>
    </source>
</evidence>
<feature type="compositionally biased region" description="Polar residues" evidence="2">
    <location>
        <begin position="1287"/>
        <end position="1314"/>
    </location>
</feature>
<feature type="compositionally biased region" description="Low complexity" evidence="2">
    <location>
        <begin position="1632"/>
        <end position="1651"/>
    </location>
</feature>
<reference evidence="5" key="1">
    <citation type="submission" date="2020-10" db="EMBL/GenBank/DDBJ databases">
        <authorList>
            <person name="Han B."/>
            <person name="Lu T."/>
            <person name="Zhao Q."/>
            <person name="Huang X."/>
            <person name="Zhao Y."/>
        </authorList>
    </citation>
    <scope>NUCLEOTIDE SEQUENCE</scope>
</reference>
<feature type="region of interest" description="Disordered" evidence="2">
    <location>
        <begin position="691"/>
        <end position="718"/>
    </location>
</feature>
<dbReference type="PANTHER" id="PTHR46774:SF5">
    <property type="entry name" value="CHROMATIN MODIFICATION-RELATED PROTEIN EAF1 B"/>
    <property type="match status" value="1"/>
</dbReference>
<feature type="compositionally biased region" description="Basic and acidic residues" evidence="2">
    <location>
        <begin position="702"/>
        <end position="718"/>
    </location>
</feature>
<dbReference type="PROSITE" id="PS51204">
    <property type="entry name" value="HSA"/>
    <property type="match status" value="1"/>
</dbReference>